<evidence type="ECO:0000256" key="1">
    <source>
        <dbReference type="SAM" id="MobiDB-lite"/>
    </source>
</evidence>
<gene>
    <name evidence="4" type="ORF">M0G41_09500</name>
</gene>
<keyword evidence="2" id="KW-0732">Signal</keyword>
<dbReference type="Gene3D" id="2.70.70.10">
    <property type="entry name" value="Glucose Permease (Domain IIA)"/>
    <property type="match status" value="1"/>
</dbReference>
<protein>
    <submittedName>
        <fullName evidence="4">M23 family metallopeptidase</fullName>
    </submittedName>
</protein>
<dbReference type="Pfam" id="PF01551">
    <property type="entry name" value="Peptidase_M23"/>
    <property type="match status" value="1"/>
</dbReference>
<comment type="caution">
    <text evidence="4">The sequence shown here is derived from an EMBL/GenBank/DDBJ whole genome shotgun (WGS) entry which is preliminary data.</text>
</comment>
<reference evidence="4" key="1">
    <citation type="submission" date="2022-04" db="EMBL/GenBank/DDBJ databases">
        <title>Lysobacter sp. CAU 1642 isolated from sea sand.</title>
        <authorList>
            <person name="Kim W."/>
        </authorList>
    </citation>
    <scope>NUCLEOTIDE SEQUENCE</scope>
    <source>
        <strain evidence="4">CAU 1642</strain>
    </source>
</reference>
<feature type="region of interest" description="Disordered" evidence="1">
    <location>
        <begin position="270"/>
        <end position="294"/>
    </location>
</feature>
<evidence type="ECO:0000313" key="4">
    <source>
        <dbReference type="EMBL" id="MCK7593905.1"/>
    </source>
</evidence>
<dbReference type="CDD" id="cd12797">
    <property type="entry name" value="M23_peptidase"/>
    <property type="match status" value="1"/>
</dbReference>
<dbReference type="SUPFAM" id="SSF51261">
    <property type="entry name" value="Duplicated hybrid motif"/>
    <property type="match status" value="1"/>
</dbReference>
<proteinExistence type="predicted"/>
<dbReference type="InterPro" id="IPR050570">
    <property type="entry name" value="Cell_wall_metabolism_enzyme"/>
</dbReference>
<name>A0ABT0GH96_9GAMM</name>
<evidence type="ECO:0000256" key="2">
    <source>
        <dbReference type="SAM" id="SignalP"/>
    </source>
</evidence>
<feature type="domain" description="M23ase beta-sheet core" evidence="3">
    <location>
        <begin position="168"/>
        <end position="262"/>
    </location>
</feature>
<dbReference type="PROSITE" id="PS51257">
    <property type="entry name" value="PROKAR_LIPOPROTEIN"/>
    <property type="match status" value="1"/>
</dbReference>
<evidence type="ECO:0000259" key="3">
    <source>
        <dbReference type="Pfam" id="PF01551"/>
    </source>
</evidence>
<organism evidence="4 5">
    <name type="scientific">Pseudomarimonas salicorniae</name>
    <dbReference type="NCBI Taxonomy" id="2933270"/>
    <lineage>
        <taxon>Bacteria</taxon>
        <taxon>Pseudomonadati</taxon>
        <taxon>Pseudomonadota</taxon>
        <taxon>Gammaproteobacteria</taxon>
        <taxon>Lysobacterales</taxon>
        <taxon>Lysobacteraceae</taxon>
        <taxon>Pseudomarimonas</taxon>
    </lineage>
</organism>
<keyword evidence="5" id="KW-1185">Reference proteome</keyword>
<dbReference type="RefSeq" id="WP_248208586.1">
    <property type="nucleotide sequence ID" value="NZ_JALNMH010000007.1"/>
</dbReference>
<dbReference type="InterPro" id="IPR011055">
    <property type="entry name" value="Dup_hybrid_motif"/>
</dbReference>
<dbReference type="Proteomes" id="UP001431449">
    <property type="component" value="Unassembled WGS sequence"/>
</dbReference>
<dbReference type="EMBL" id="JALNMH010000007">
    <property type="protein sequence ID" value="MCK7593905.1"/>
    <property type="molecule type" value="Genomic_DNA"/>
</dbReference>
<feature type="compositionally biased region" description="Basic and acidic residues" evidence="1">
    <location>
        <begin position="282"/>
        <end position="294"/>
    </location>
</feature>
<accession>A0ABT0GH96</accession>
<evidence type="ECO:0000313" key="5">
    <source>
        <dbReference type="Proteomes" id="UP001431449"/>
    </source>
</evidence>
<feature type="signal peptide" evidence="2">
    <location>
        <begin position="1"/>
        <end position="20"/>
    </location>
</feature>
<sequence length="294" mass="31414">MPSRLALSALIACSCSAALAASPRIEVAQGGVARWSGTDARACMMYGNRYPAVGGDCYFPIDIQAKPASHEVAVIDEAGALRTAWIEVTERDCAEMEIEIEDERFVSPKGEDLERHQRERAGVLKALEVESGEARFSLPLTAPAATMPRGDDDFCATRYFNDREAGSVHTGRDYEITQGSEVRAVAPGRVLIAEDHFMTGNSVYVDHGGGLVSMFFHLGELSVDSGDEVEAGQKVGTIGSTGRSTGPHLHIGLRWIDQRIDPALLLADPDSLPDLAEAGEDAAAKADEDPGRGS</sequence>
<feature type="chain" id="PRO_5047096354" evidence="2">
    <location>
        <begin position="21"/>
        <end position="294"/>
    </location>
</feature>
<dbReference type="PANTHER" id="PTHR21666">
    <property type="entry name" value="PEPTIDASE-RELATED"/>
    <property type="match status" value="1"/>
</dbReference>
<dbReference type="PANTHER" id="PTHR21666:SF285">
    <property type="entry name" value="M23 FAMILY METALLOPEPTIDASE"/>
    <property type="match status" value="1"/>
</dbReference>
<dbReference type="InterPro" id="IPR016047">
    <property type="entry name" value="M23ase_b-sheet_dom"/>
</dbReference>